<feature type="domain" description="Peptidase S33 tripeptidyl aminopeptidase-like C-terminal" evidence="5">
    <location>
        <begin position="423"/>
        <end position="521"/>
    </location>
</feature>
<dbReference type="Proteomes" id="UP000521922">
    <property type="component" value="Unassembled WGS sequence"/>
</dbReference>
<evidence type="ECO:0000313" key="6">
    <source>
        <dbReference type="EMBL" id="NYD24160.1"/>
    </source>
</evidence>
<evidence type="ECO:0000256" key="1">
    <source>
        <dbReference type="ARBA" id="ARBA00010088"/>
    </source>
</evidence>
<accession>A0A7Y9DP18</accession>
<dbReference type="InterPro" id="IPR051601">
    <property type="entry name" value="Serine_prot/Carboxylest_S33"/>
</dbReference>
<protein>
    <submittedName>
        <fullName evidence="6">Pimeloyl-ACP methyl ester carboxylesterase</fullName>
    </submittedName>
</protein>
<dbReference type="PANTHER" id="PTHR43248:SF29">
    <property type="entry name" value="TRIPEPTIDYL AMINOPEPTIDASE"/>
    <property type="match status" value="1"/>
</dbReference>
<keyword evidence="7" id="KW-1185">Reference proteome</keyword>
<keyword evidence="2 4" id="KW-0732">Signal</keyword>
<name>A0A7Y9DP18_9ACTN</name>
<evidence type="ECO:0000256" key="2">
    <source>
        <dbReference type="ARBA" id="ARBA00022729"/>
    </source>
</evidence>
<dbReference type="SUPFAM" id="SSF53474">
    <property type="entry name" value="alpha/beta-Hydrolases"/>
    <property type="match status" value="1"/>
</dbReference>
<dbReference type="InterPro" id="IPR013595">
    <property type="entry name" value="Pept_S33_TAP-like_C"/>
</dbReference>
<evidence type="ECO:0000313" key="7">
    <source>
        <dbReference type="Proteomes" id="UP000521922"/>
    </source>
</evidence>
<comment type="caution">
    <text evidence="6">The sequence shown here is derived from an EMBL/GenBank/DDBJ whole genome shotgun (WGS) entry which is preliminary data.</text>
</comment>
<dbReference type="PANTHER" id="PTHR43248">
    <property type="entry name" value="2-SUCCINYL-6-HYDROXY-2,4-CYCLOHEXADIENE-1-CARBOXYLATE SYNTHASE"/>
    <property type="match status" value="1"/>
</dbReference>
<feature type="signal peptide" evidence="4">
    <location>
        <begin position="1"/>
        <end position="20"/>
    </location>
</feature>
<evidence type="ECO:0000259" key="5">
    <source>
        <dbReference type="Pfam" id="PF08386"/>
    </source>
</evidence>
<keyword evidence="3" id="KW-0378">Hydrolase</keyword>
<evidence type="ECO:0000256" key="4">
    <source>
        <dbReference type="SAM" id="SignalP"/>
    </source>
</evidence>
<dbReference type="AlphaFoldDB" id="A0A7Y9DP18"/>
<comment type="similarity">
    <text evidence="1">Belongs to the peptidase S33 family.</text>
</comment>
<feature type="chain" id="PRO_5039567478" evidence="4">
    <location>
        <begin position="21"/>
        <end position="549"/>
    </location>
</feature>
<reference evidence="6 7" key="1">
    <citation type="submission" date="2020-07" db="EMBL/GenBank/DDBJ databases">
        <title>Sequencing the genomes of 1000 actinobacteria strains.</title>
        <authorList>
            <person name="Klenk H.-P."/>
        </authorList>
    </citation>
    <scope>NUCLEOTIDE SEQUENCE [LARGE SCALE GENOMIC DNA]</scope>
    <source>
        <strain evidence="6 7">DSM 7487</strain>
    </source>
</reference>
<dbReference type="InterPro" id="IPR029058">
    <property type="entry name" value="AB_hydrolase_fold"/>
</dbReference>
<sequence>MHLRRPAVVGVLALTGSLLAAAPPASATPAPDPLVQAQREFEQRTPERFRDQQLAWAPCTTDQLGLLAGLTSGLECARVAVPRDWDDPEAGEPLHVTISRAPRTGPRPERTIVTNPGGPGGAGLSLAALGTQVPALAGTEVVGLDVRGTGASSAFTCGTGATDRLPDVRDRSPEALAATARAVRAVAQECSADPLAPVVNTQQTVHDVDLVRDALDRDTIDWVGYSGGTWLGTQFATHLPARVGRFVLDSTVDATAGYQEVFSYQPMAFQRRFDEDFTPWAAAGNGTYGLGATPQEVTATYEGLRAALVAHPLPTPTTTLDGNGLDTVVAQAMYGKAQFPVLAQTLSGLRTVLALRGDADLPVPAALQRLVTDLLERLSGPPGATRTMTATFAATTCNDSPWTTDQAFWDAYGTEQGRRYPLVGYAQSAQVCAAWDRTPVDLPTVDGADLPPLLIVQSRHDPATAYEGALQTHEALGSSVLVTVEDEGDHGLYGVGGNACVDDVVGAFLTDGTVPAGDLSCAGTGLPPVGGGAGEGVLAQVLRAARTGG</sequence>
<dbReference type="EMBL" id="JACCBB010000001">
    <property type="protein sequence ID" value="NYD24160.1"/>
    <property type="molecule type" value="Genomic_DNA"/>
</dbReference>
<dbReference type="Pfam" id="PF08386">
    <property type="entry name" value="Abhydrolase_4"/>
    <property type="match status" value="1"/>
</dbReference>
<dbReference type="GO" id="GO:0016787">
    <property type="term" value="F:hydrolase activity"/>
    <property type="evidence" value="ECO:0007669"/>
    <property type="project" value="UniProtKB-KW"/>
</dbReference>
<proteinExistence type="inferred from homology"/>
<dbReference type="Gene3D" id="3.40.50.1820">
    <property type="entry name" value="alpha/beta hydrolase"/>
    <property type="match status" value="1"/>
</dbReference>
<gene>
    <name evidence="6" type="ORF">BJ968_003700</name>
</gene>
<dbReference type="RefSeq" id="WP_179754369.1">
    <property type="nucleotide sequence ID" value="NZ_BAAAGN010000030.1"/>
</dbReference>
<organism evidence="6 7">
    <name type="scientific">Kineococcus aurantiacus</name>
    <dbReference type="NCBI Taxonomy" id="37633"/>
    <lineage>
        <taxon>Bacteria</taxon>
        <taxon>Bacillati</taxon>
        <taxon>Actinomycetota</taxon>
        <taxon>Actinomycetes</taxon>
        <taxon>Kineosporiales</taxon>
        <taxon>Kineosporiaceae</taxon>
        <taxon>Kineococcus</taxon>
    </lineage>
</organism>
<evidence type="ECO:0000256" key="3">
    <source>
        <dbReference type="ARBA" id="ARBA00022801"/>
    </source>
</evidence>